<dbReference type="PRINTS" id="PR00740">
    <property type="entry name" value="GLHYDRLASE27"/>
</dbReference>
<dbReference type="PANTHER" id="PTHR11452:SF75">
    <property type="entry name" value="ALPHA-GALACTOSIDASE MEL1"/>
    <property type="match status" value="1"/>
</dbReference>
<feature type="domain" description="CBM6" evidence="6">
    <location>
        <begin position="610"/>
        <end position="735"/>
    </location>
</feature>
<name>A0A8J3I525_9CHLR</name>
<gene>
    <name evidence="7" type="ORF">KSX_42460</name>
</gene>
<dbReference type="Proteomes" id="UP000612362">
    <property type="component" value="Unassembled WGS sequence"/>
</dbReference>
<dbReference type="PANTHER" id="PTHR11452">
    <property type="entry name" value="ALPHA-GALACTOSIDASE/ALPHA-N-ACETYLGALACTOSAMINIDASE"/>
    <property type="match status" value="1"/>
</dbReference>
<dbReference type="GO" id="GO:0030246">
    <property type="term" value="F:carbohydrate binding"/>
    <property type="evidence" value="ECO:0007669"/>
    <property type="project" value="InterPro"/>
</dbReference>
<evidence type="ECO:0000256" key="1">
    <source>
        <dbReference type="ARBA" id="ARBA00009743"/>
    </source>
</evidence>
<accession>A0A8J3I525</accession>
<keyword evidence="3 5" id="KW-0378">Hydrolase</keyword>
<organism evidence="7 8">
    <name type="scientific">Ktedonospora formicarum</name>
    <dbReference type="NCBI Taxonomy" id="2778364"/>
    <lineage>
        <taxon>Bacteria</taxon>
        <taxon>Bacillati</taxon>
        <taxon>Chloroflexota</taxon>
        <taxon>Ktedonobacteria</taxon>
        <taxon>Ktedonobacterales</taxon>
        <taxon>Ktedonobacteraceae</taxon>
        <taxon>Ktedonospora</taxon>
    </lineage>
</organism>
<evidence type="ECO:0000256" key="4">
    <source>
        <dbReference type="ARBA" id="ARBA00023295"/>
    </source>
</evidence>
<dbReference type="SUPFAM" id="SSF49785">
    <property type="entry name" value="Galactose-binding domain-like"/>
    <property type="match status" value="2"/>
</dbReference>
<evidence type="ECO:0000259" key="6">
    <source>
        <dbReference type="PROSITE" id="PS51175"/>
    </source>
</evidence>
<dbReference type="AlphaFoldDB" id="A0A8J3I525"/>
<dbReference type="InterPro" id="IPR013780">
    <property type="entry name" value="Glyco_hydro_b"/>
</dbReference>
<dbReference type="SUPFAM" id="SSF51011">
    <property type="entry name" value="Glycosyl hydrolase domain"/>
    <property type="match status" value="1"/>
</dbReference>
<dbReference type="CDD" id="cd14792">
    <property type="entry name" value="GH27"/>
    <property type="match status" value="1"/>
</dbReference>
<dbReference type="EMBL" id="BNJF01000002">
    <property type="protein sequence ID" value="GHO46083.1"/>
    <property type="molecule type" value="Genomic_DNA"/>
</dbReference>
<dbReference type="Gene3D" id="3.20.20.70">
    <property type="entry name" value="Aldolase class I"/>
    <property type="match status" value="1"/>
</dbReference>
<comment type="catalytic activity">
    <reaction evidence="5">
        <text>Hydrolysis of terminal, non-reducing alpha-D-galactose residues in alpha-D-galactosides, including galactose oligosaccharides, galactomannans and galactolipids.</text>
        <dbReference type="EC" id="3.2.1.22"/>
    </reaction>
</comment>
<proteinExistence type="inferred from homology"/>
<dbReference type="Gene3D" id="2.60.40.1180">
    <property type="entry name" value="Golgi alpha-mannosidase II"/>
    <property type="match status" value="1"/>
</dbReference>
<dbReference type="InterPro" id="IPR041233">
    <property type="entry name" value="Melibiase_C"/>
</dbReference>
<dbReference type="InterPro" id="IPR005084">
    <property type="entry name" value="CBM6"/>
</dbReference>
<dbReference type="CDD" id="cd04081">
    <property type="entry name" value="CBM35_galactosidase-like"/>
    <property type="match status" value="2"/>
</dbReference>
<dbReference type="InterPro" id="IPR013785">
    <property type="entry name" value="Aldolase_TIM"/>
</dbReference>
<dbReference type="Pfam" id="PF17801">
    <property type="entry name" value="Melibiase_C"/>
    <property type="match status" value="1"/>
</dbReference>
<evidence type="ECO:0000313" key="7">
    <source>
        <dbReference type="EMBL" id="GHO46083.1"/>
    </source>
</evidence>
<keyword evidence="2" id="KW-0732">Signal</keyword>
<keyword evidence="4 5" id="KW-0326">Glycosidase</keyword>
<dbReference type="EC" id="3.2.1.22" evidence="5"/>
<dbReference type="Pfam" id="PF03422">
    <property type="entry name" value="CBM_6"/>
    <property type="match status" value="2"/>
</dbReference>
<dbReference type="InterPro" id="IPR008979">
    <property type="entry name" value="Galactose-bd-like_sf"/>
</dbReference>
<dbReference type="InterPro" id="IPR002241">
    <property type="entry name" value="Glyco_hydro_27"/>
</dbReference>
<dbReference type="InterPro" id="IPR017853">
    <property type="entry name" value="GH"/>
</dbReference>
<keyword evidence="8" id="KW-1185">Reference proteome</keyword>
<evidence type="ECO:0000256" key="5">
    <source>
        <dbReference type="RuleBase" id="RU361168"/>
    </source>
</evidence>
<evidence type="ECO:0000313" key="8">
    <source>
        <dbReference type="Proteomes" id="UP000612362"/>
    </source>
</evidence>
<dbReference type="GO" id="GO:0004557">
    <property type="term" value="F:alpha-galactosidase activity"/>
    <property type="evidence" value="ECO:0007669"/>
    <property type="project" value="UniProtKB-EC"/>
</dbReference>
<reference evidence="7" key="1">
    <citation type="submission" date="2020-10" db="EMBL/GenBank/DDBJ databases">
        <title>Taxonomic study of unclassified bacteria belonging to the class Ktedonobacteria.</title>
        <authorList>
            <person name="Yabe S."/>
            <person name="Wang C.M."/>
            <person name="Zheng Y."/>
            <person name="Sakai Y."/>
            <person name="Cavaletti L."/>
            <person name="Monciardini P."/>
            <person name="Donadio S."/>
        </authorList>
    </citation>
    <scope>NUCLEOTIDE SEQUENCE</scope>
    <source>
        <strain evidence="7">SOSP1-1</strain>
    </source>
</reference>
<dbReference type="GO" id="GO:0005975">
    <property type="term" value="P:carbohydrate metabolic process"/>
    <property type="evidence" value="ECO:0007669"/>
    <property type="project" value="InterPro"/>
</dbReference>
<dbReference type="Pfam" id="PF16499">
    <property type="entry name" value="Melibiase_2"/>
    <property type="match status" value="2"/>
</dbReference>
<protein>
    <recommendedName>
        <fullName evidence="5">Alpha-galactosidase</fullName>
        <ecNumber evidence="5">3.2.1.22</ecNumber>
    </recommendedName>
    <alternativeName>
        <fullName evidence="5">Melibiase</fullName>
    </alternativeName>
</protein>
<dbReference type="SUPFAM" id="SSF51445">
    <property type="entry name" value="(Trans)glycosidases"/>
    <property type="match status" value="1"/>
</dbReference>
<comment type="caution">
    <text evidence="7">The sequence shown here is derived from an EMBL/GenBank/DDBJ whole genome shotgun (WGS) entry which is preliminary data.</text>
</comment>
<dbReference type="PROSITE" id="PS51175">
    <property type="entry name" value="CBM6"/>
    <property type="match status" value="2"/>
</dbReference>
<dbReference type="Gene3D" id="2.60.120.260">
    <property type="entry name" value="Galactose-binding domain-like"/>
    <property type="match status" value="2"/>
</dbReference>
<evidence type="ECO:0000256" key="3">
    <source>
        <dbReference type="ARBA" id="ARBA00022801"/>
    </source>
</evidence>
<sequence length="735" mass="79264">MSQRLRTMPRFLFALTILLVSGSLLVISAWQQGRPSVAHAASNVTNGLAQKPYMGWSSWSLESTNASGYGTNWLTEANVKAQADALHQKLQGSGYQYINIDAGWWMDYSWTPTFDSYGRPAPFPGRFPSGIAAVADYVHHYGLKFGIYYGAGLDFLAYDNNYPIYGTNCHTQDIAVQPLTKTNGWQGAYAIDYSKPCAQAYIDSIADQFASWGVDFMKLDGVTPGSFRNGASSSDNRLDVQAWSQALYQTGRPIQFVISWSLDHDFVHTWQQNSNGWRIDTDVECYCNTLVTWDNSVKQRFTDVVPWISDAKPGGWNNLDSLDVGVGNMDGLTNDERQTYMTLWAIEAAPLYTGDDLTKLDDYGLSLLTNKEVIAIDQAGRPAKPVAQSSNQQVWYAKNADGSYTVALFNLDSTTETVTTNWGDLGFVGMAHVRDAWAHKQLGQFKNSFSATLPAHGSRLLTIQPDATTPAPPPPAGKVVSYEAEATTNTIGGGAVISDCSTCSGGQKVGYLGGGGFVQFNNVTATSAGSYDLTVYYVDGDGGGRPAYLSFNGGSGVLIDFHGNGNWGSVQSMQIRVKLQAGNNTIKFDNSKDYAPDIDRIVVSPIVKTTSYEAEAPGNTLSGGASVANCSDCSGGQKVGNLLLGSSMQFNAINVTRAGTYNVTLYYVDGSSGRSLNVSANGGPALTIYTNGTNDNNWNVVQSVVIQLDLKAGTNTVLFSTTSSMYGADIDHITV</sequence>
<feature type="domain" description="CBM6" evidence="6">
    <location>
        <begin position="480"/>
        <end position="604"/>
    </location>
</feature>
<evidence type="ECO:0000256" key="2">
    <source>
        <dbReference type="ARBA" id="ARBA00022729"/>
    </source>
</evidence>
<keyword evidence="5" id="KW-1015">Disulfide bond</keyword>
<comment type="similarity">
    <text evidence="1 5">Belongs to the glycosyl hydrolase 27 family.</text>
</comment>